<gene>
    <name evidence="6" type="ORF">SD71_04235</name>
</gene>
<evidence type="ECO:0000256" key="3">
    <source>
        <dbReference type="ARBA" id="ARBA00023125"/>
    </source>
</evidence>
<dbReference type="InterPro" id="IPR037171">
    <property type="entry name" value="NagB/RpiA_transferase-like"/>
</dbReference>
<organism evidence="6 7">
    <name type="scientific">Cohnella kolymensis</name>
    <dbReference type="NCBI Taxonomy" id="1590652"/>
    <lineage>
        <taxon>Bacteria</taxon>
        <taxon>Bacillati</taxon>
        <taxon>Bacillota</taxon>
        <taxon>Bacilli</taxon>
        <taxon>Bacillales</taxon>
        <taxon>Paenibacillaceae</taxon>
        <taxon>Cohnella</taxon>
    </lineage>
</organism>
<dbReference type="Gene3D" id="3.40.50.1360">
    <property type="match status" value="1"/>
</dbReference>
<proteinExistence type="inferred from homology"/>
<evidence type="ECO:0000256" key="4">
    <source>
        <dbReference type="ARBA" id="ARBA00023163"/>
    </source>
</evidence>
<evidence type="ECO:0000313" key="7">
    <source>
        <dbReference type="Proteomes" id="UP000054526"/>
    </source>
</evidence>
<keyword evidence="3" id="KW-0238">DNA-binding</keyword>
<keyword evidence="2" id="KW-0805">Transcription regulation</keyword>
<protein>
    <submittedName>
        <fullName evidence="6">RNA polymerase sigma70</fullName>
    </submittedName>
</protein>
<dbReference type="SUPFAM" id="SSF46785">
    <property type="entry name" value="Winged helix' DNA-binding domain"/>
    <property type="match status" value="1"/>
</dbReference>
<dbReference type="PROSITE" id="PS51063">
    <property type="entry name" value="HTH_CRP_2"/>
    <property type="match status" value="1"/>
</dbReference>
<dbReference type="EMBL" id="JXAL01000003">
    <property type="protein sequence ID" value="KIL37054.1"/>
    <property type="molecule type" value="Genomic_DNA"/>
</dbReference>
<dbReference type="Pfam" id="PF13545">
    <property type="entry name" value="HTH_Crp_2"/>
    <property type="match status" value="1"/>
</dbReference>
<dbReference type="PANTHER" id="PTHR34294:SF1">
    <property type="entry name" value="TRANSCRIPTIONAL REGULATOR LSRR"/>
    <property type="match status" value="1"/>
</dbReference>
<dbReference type="Gene3D" id="1.10.10.60">
    <property type="entry name" value="Homeodomain-like"/>
    <property type="match status" value="1"/>
</dbReference>
<keyword evidence="4" id="KW-0804">Transcription</keyword>
<evidence type="ECO:0000256" key="1">
    <source>
        <dbReference type="ARBA" id="ARBA00010466"/>
    </source>
</evidence>
<dbReference type="InterPro" id="IPR051054">
    <property type="entry name" value="SorC_transcr_regulators"/>
</dbReference>
<dbReference type="Proteomes" id="UP000054526">
    <property type="component" value="Unassembled WGS sequence"/>
</dbReference>
<dbReference type="SUPFAM" id="SSF100950">
    <property type="entry name" value="NagB/RpiA/CoA transferase-like"/>
    <property type="match status" value="1"/>
</dbReference>
<dbReference type="RefSeq" id="WP_041060482.1">
    <property type="nucleotide sequence ID" value="NZ_JXAL01000003.1"/>
</dbReference>
<dbReference type="InterPro" id="IPR007324">
    <property type="entry name" value="Sugar-bd_dom_put"/>
</dbReference>
<evidence type="ECO:0000313" key="6">
    <source>
        <dbReference type="EMBL" id="KIL37054.1"/>
    </source>
</evidence>
<sequence length="318" mass="35050">MQNDKFKKVIEAAKMYYQLDYSQNEIAASLGVSRPTVSRLLQQAKAEGIVSIEIVDPTEDTERLSKSLQQRFQLNQVIIAFTPSYEDSIVKRYIGQAAAAYLNELVKDGDTIGASWGSTMYQAALHLNAKALRNSFVVQLNGGVTDADVRISPSEIVHLFGRAFNVTPYFMYLPAIVDHIVVKQAMLTDRHIRSVMDKGRNANIAVFTAGAPTPDSVLINSNYLRDDELEGIRNRAVGDICSRYYDLNGDICLPELDGRTVGIELADLRSKEHSILVAGGASKVNAIYGAIKGKYSNTLVTDQITAKALLDKLQTQEN</sequence>
<comment type="caution">
    <text evidence="6">The sequence shown here is derived from an EMBL/GenBank/DDBJ whole genome shotgun (WGS) entry which is preliminary data.</text>
</comment>
<dbReference type="InterPro" id="IPR012318">
    <property type="entry name" value="HTH_CRP"/>
</dbReference>
<accession>A0ABR5A7R0</accession>
<dbReference type="Pfam" id="PF04198">
    <property type="entry name" value="Sugar-bind"/>
    <property type="match status" value="1"/>
</dbReference>
<dbReference type="InterPro" id="IPR036390">
    <property type="entry name" value="WH_DNA-bd_sf"/>
</dbReference>
<name>A0ABR5A7R0_9BACL</name>
<keyword evidence="7" id="KW-1185">Reference proteome</keyword>
<comment type="similarity">
    <text evidence="1">Belongs to the SorC transcriptional regulatory family.</text>
</comment>
<evidence type="ECO:0000259" key="5">
    <source>
        <dbReference type="PROSITE" id="PS51063"/>
    </source>
</evidence>
<dbReference type="PANTHER" id="PTHR34294">
    <property type="entry name" value="TRANSCRIPTIONAL REGULATOR-RELATED"/>
    <property type="match status" value="1"/>
</dbReference>
<reference evidence="6 7" key="1">
    <citation type="submission" date="2014-12" db="EMBL/GenBank/DDBJ databases">
        <title>Draft genome sequence of Cohnella kolymensis strain B-2846.</title>
        <authorList>
            <person name="Karlyshev A.V."/>
            <person name="Kudryashova E.B."/>
        </authorList>
    </citation>
    <scope>NUCLEOTIDE SEQUENCE [LARGE SCALE GENOMIC DNA]</scope>
    <source>
        <strain evidence="6 7">VKM B-2846</strain>
    </source>
</reference>
<feature type="domain" description="HTH crp-type" evidence="5">
    <location>
        <begin position="1"/>
        <end position="58"/>
    </location>
</feature>
<evidence type="ECO:0000256" key="2">
    <source>
        <dbReference type="ARBA" id="ARBA00023015"/>
    </source>
</evidence>